<keyword evidence="1" id="KW-0812">Transmembrane</keyword>
<accession>A0A830GMA9</accession>
<evidence type="ECO:0000256" key="1">
    <source>
        <dbReference type="SAM" id="Phobius"/>
    </source>
</evidence>
<dbReference type="RefSeq" id="WP_188998328.1">
    <property type="nucleotide sequence ID" value="NZ_BMOU01000004.1"/>
</dbReference>
<reference evidence="3" key="2">
    <citation type="submission" date="2020-09" db="EMBL/GenBank/DDBJ databases">
        <authorList>
            <person name="Sun Q."/>
            <person name="Ohkuma M."/>
        </authorList>
    </citation>
    <scope>NUCLEOTIDE SEQUENCE</scope>
    <source>
        <strain evidence="3">JCM 17820</strain>
    </source>
</reference>
<evidence type="ECO:0000313" key="3">
    <source>
        <dbReference type="EMBL" id="GGN96772.1"/>
    </source>
</evidence>
<evidence type="ECO:0000313" key="4">
    <source>
        <dbReference type="Proteomes" id="UP000605784"/>
    </source>
</evidence>
<feature type="transmembrane region" description="Helical" evidence="1">
    <location>
        <begin position="21"/>
        <end position="45"/>
    </location>
</feature>
<proteinExistence type="predicted"/>
<keyword evidence="4" id="KW-1185">Reference proteome</keyword>
<organism evidence="3 4">
    <name type="scientific">Haloarcula pellucida</name>
    <dbReference type="NCBI Taxonomy" id="1427151"/>
    <lineage>
        <taxon>Archaea</taxon>
        <taxon>Methanobacteriati</taxon>
        <taxon>Methanobacteriota</taxon>
        <taxon>Stenosarchaea group</taxon>
        <taxon>Halobacteria</taxon>
        <taxon>Halobacteriales</taxon>
        <taxon>Haloarculaceae</taxon>
        <taxon>Haloarcula</taxon>
    </lineage>
</organism>
<dbReference type="InterPro" id="IPR055713">
    <property type="entry name" value="DUF7289"/>
</dbReference>
<reference evidence="3" key="1">
    <citation type="journal article" date="2014" name="Int. J. Syst. Evol. Microbiol.">
        <title>Complete genome sequence of Corynebacterium casei LMG S-19264T (=DSM 44701T), isolated from a smear-ripened cheese.</title>
        <authorList>
            <consortium name="US DOE Joint Genome Institute (JGI-PGF)"/>
            <person name="Walter F."/>
            <person name="Albersmeier A."/>
            <person name="Kalinowski J."/>
            <person name="Ruckert C."/>
        </authorList>
    </citation>
    <scope>NUCLEOTIDE SEQUENCE</scope>
    <source>
        <strain evidence="3">JCM 17820</strain>
    </source>
</reference>
<dbReference type="Proteomes" id="UP000605784">
    <property type="component" value="Unassembled WGS sequence"/>
</dbReference>
<dbReference type="Pfam" id="PF23960">
    <property type="entry name" value="DUF7289"/>
    <property type="match status" value="1"/>
</dbReference>
<evidence type="ECO:0000259" key="2">
    <source>
        <dbReference type="Pfam" id="PF23981"/>
    </source>
</evidence>
<protein>
    <recommendedName>
        <fullName evidence="2">DUF7305 domain-containing protein</fullName>
    </recommendedName>
</protein>
<keyword evidence="1" id="KW-0472">Membrane</keyword>
<feature type="domain" description="DUF7305" evidence="2">
    <location>
        <begin position="383"/>
        <end position="586"/>
    </location>
</feature>
<sequence length="614" mass="64231">MRSPIDSEDGQRRQRAQSAPLGVALMLAVMIVATTTVVALSAGAITGTQSELGTERTQKAMTELDSRTALVALGQSGVQQVSLSERGSQQYRVEEGAGWMNLSYENTTTGTQTTIYNETMGAVVYESETDRTIAYQGGGVWQSGRGDRSVMISPPEFHYRNATLTLPLVTVQGESSLDGKAVVTHNNTTRYFPNKKLNTQFQNPLNNGRVTVTVRSRYYRAWGAFFETRTDGDVEYEHTNNVVTAELVAPVDKQRLTSATSSLSASGGFTVNGGATHNDTCGAATDVYTDSYNSSGTTNDYCTQASNGNLGDDGDVVYGRNIDISGGAAGEDFNGDLVSGRSVVVGNGAGKPDVDGNISYTDNCSPSVSDCQSRIVDPDGGVKQISGVDQAAAINGIVRDRLETAASDNDNAGTPADGASIDYTSGTAELEDGTYYLTDLTVASGDTLTLDTTGGDIVLAVQENVELGDGATIEVEGPGTVSLYVGGTGGHTDHVFLDDDAAVTNLGDDAPQFRAYGRDNLTVTIGGGSSSHPAKYVGVIYAPPGVTGTGSVTIDGGLVYGGILTGQTTIENSGKGGIHYDEALRTQNILSRDDSVVKVTYIHASVNQVNVTST</sequence>
<gene>
    <name evidence="3" type="ORF">GCM10009030_25450</name>
</gene>
<name>A0A830GMA9_9EURY</name>
<dbReference type="Pfam" id="PF23981">
    <property type="entry name" value="DUF7305"/>
    <property type="match status" value="1"/>
</dbReference>
<keyword evidence="1" id="KW-1133">Transmembrane helix</keyword>
<dbReference type="EMBL" id="BMOU01000004">
    <property type="protein sequence ID" value="GGN96772.1"/>
    <property type="molecule type" value="Genomic_DNA"/>
</dbReference>
<dbReference type="InterPro" id="IPR055729">
    <property type="entry name" value="DUF7305"/>
</dbReference>
<dbReference type="AlphaFoldDB" id="A0A830GMA9"/>
<comment type="caution">
    <text evidence="3">The sequence shown here is derived from an EMBL/GenBank/DDBJ whole genome shotgun (WGS) entry which is preliminary data.</text>
</comment>